<proteinExistence type="predicted"/>
<evidence type="ECO:0000313" key="2">
    <source>
        <dbReference type="EMBL" id="GAI14802.1"/>
    </source>
</evidence>
<sequence>MNKMELFPELRLDWLNGWIFVVISYLIFGLLILSCPKEVVARLYDEKGWTKSQKILAKVS</sequence>
<evidence type="ECO:0000256" key="1">
    <source>
        <dbReference type="SAM" id="Phobius"/>
    </source>
</evidence>
<organism evidence="2">
    <name type="scientific">marine sediment metagenome</name>
    <dbReference type="NCBI Taxonomy" id="412755"/>
    <lineage>
        <taxon>unclassified sequences</taxon>
        <taxon>metagenomes</taxon>
        <taxon>ecological metagenomes</taxon>
    </lineage>
</organism>
<comment type="caution">
    <text evidence="2">The sequence shown here is derived from an EMBL/GenBank/DDBJ whole genome shotgun (WGS) entry which is preliminary data.</text>
</comment>
<gene>
    <name evidence="2" type="ORF">S06H3_16102</name>
</gene>
<keyword evidence="1" id="KW-0812">Transmembrane</keyword>
<feature type="transmembrane region" description="Helical" evidence="1">
    <location>
        <begin position="15"/>
        <end position="33"/>
    </location>
</feature>
<keyword evidence="1" id="KW-0472">Membrane</keyword>
<keyword evidence="1" id="KW-1133">Transmembrane helix</keyword>
<feature type="non-terminal residue" evidence="2">
    <location>
        <position position="60"/>
    </location>
</feature>
<protein>
    <submittedName>
        <fullName evidence="2">Uncharacterized protein</fullName>
    </submittedName>
</protein>
<name>X1L622_9ZZZZ</name>
<dbReference type="PROSITE" id="PS51257">
    <property type="entry name" value="PROKAR_LIPOPROTEIN"/>
    <property type="match status" value="1"/>
</dbReference>
<accession>X1L622</accession>
<dbReference type="AlphaFoldDB" id="X1L622"/>
<dbReference type="EMBL" id="BARV01007952">
    <property type="protein sequence ID" value="GAI14802.1"/>
    <property type="molecule type" value="Genomic_DNA"/>
</dbReference>
<reference evidence="2" key="1">
    <citation type="journal article" date="2014" name="Front. Microbiol.">
        <title>High frequency of phylogenetically diverse reductive dehalogenase-homologous genes in deep subseafloor sedimentary metagenomes.</title>
        <authorList>
            <person name="Kawai M."/>
            <person name="Futagami T."/>
            <person name="Toyoda A."/>
            <person name="Takaki Y."/>
            <person name="Nishi S."/>
            <person name="Hori S."/>
            <person name="Arai W."/>
            <person name="Tsubouchi T."/>
            <person name="Morono Y."/>
            <person name="Uchiyama I."/>
            <person name="Ito T."/>
            <person name="Fujiyama A."/>
            <person name="Inagaki F."/>
            <person name="Takami H."/>
        </authorList>
    </citation>
    <scope>NUCLEOTIDE SEQUENCE</scope>
    <source>
        <strain evidence="2">Expedition CK06-06</strain>
    </source>
</reference>